<evidence type="ECO:0000313" key="1">
    <source>
        <dbReference type="EMBL" id="KAF4087315.1"/>
    </source>
</evidence>
<keyword evidence="2" id="KW-1185">Reference proteome</keyword>
<dbReference type="AlphaFoldDB" id="A0A7J6AXE9"/>
<evidence type="ECO:0000313" key="2">
    <source>
        <dbReference type="Proteomes" id="UP000593565"/>
    </source>
</evidence>
<dbReference type="EMBL" id="JAAGNN010000007">
    <property type="protein sequence ID" value="KAF4087315.1"/>
    <property type="molecule type" value="Genomic_DNA"/>
</dbReference>
<name>A0A7J6AXE9_AMEME</name>
<proteinExistence type="predicted"/>
<sequence>MPDSSSTLYKTCQDPLWASTGQAEREEQPLRDVIIPGKIAALASGCSWEGRYSTMAPWLWLSALGGSRADMSETSHEGPRVIRCTLLKLRLLIRRHQ</sequence>
<accession>A0A7J6AXE9</accession>
<protein>
    <submittedName>
        <fullName evidence="1">Uncharacterized protein</fullName>
    </submittedName>
</protein>
<gene>
    <name evidence="1" type="ORF">AMELA_G00094770</name>
</gene>
<reference evidence="1 2" key="1">
    <citation type="submission" date="2020-02" db="EMBL/GenBank/DDBJ databases">
        <title>A chromosome-scale genome assembly of the black bullhead catfish (Ameiurus melas).</title>
        <authorList>
            <person name="Wen M."/>
            <person name="Zham M."/>
            <person name="Cabau C."/>
            <person name="Klopp C."/>
            <person name="Donnadieu C."/>
            <person name="Roques C."/>
            <person name="Bouchez O."/>
            <person name="Lampietro C."/>
            <person name="Jouanno E."/>
            <person name="Herpin A."/>
            <person name="Louis A."/>
            <person name="Berthelot C."/>
            <person name="Parey E."/>
            <person name="Roest-Crollius H."/>
            <person name="Braasch I."/>
            <person name="Postlethwait J."/>
            <person name="Robinson-Rechavi M."/>
            <person name="Echchiki A."/>
            <person name="Begum T."/>
            <person name="Montfort J."/>
            <person name="Schartl M."/>
            <person name="Bobe J."/>
            <person name="Guiguen Y."/>
        </authorList>
    </citation>
    <scope>NUCLEOTIDE SEQUENCE [LARGE SCALE GENOMIC DNA]</scope>
    <source>
        <strain evidence="1">M_S1</strain>
        <tissue evidence="1">Blood</tissue>
    </source>
</reference>
<comment type="caution">
    <text evidence="1">The sequence shown here is derived from an EMBL/GenBank/DDBJ whole genome shotgun (WGS) entry which is preliminary data.</text>
</comment>
<dbReference type="Proteomes" id="UP000593565">
    <property type="component" value="Unassembled WGS sequence"/>
</dbReference>
<organism evidence="1 2">
    <name type="scientific">Ameiurus melas</name>
    <name type="common">Black bullhead</name>
    <name type="synonym">Silurus melas</name>
    <dbReference type="NCBI Taxonomy" id="219545"/>
    <lineage>
        <taxon>Eukaryota</taxon>
        <taxon>Metazoa</taxon>
        <taxon>Chordata</taxon>
        <taxon>Craniata</taxon>
        <taxon>Vertebrata</taxon>
        <taxon>Euteleostomi</taxon>
        <taxon>Actinopterygii</taxon>
        <taxon>Neopterygii</taxon>
        <taxon>Teleostei</taxon>
        <taxon>Ostariophysi</taxon>
        <taxon>Siluriformes</taxon>
        <taxon>Ictaluridae</taxon>
        <taxon>Ameiurus</taxon>
    </lineage>
</organism>